<keyword evidence="10" id="KW-1185">Reference proteome</keyword>
<keyword evidence="1 7" id="KW-0436">Ligase</keyword>
<comment type="similarity">
    <text evidence="7">Belongs to the class-I aminoacyl-tRNA synthetase family.</text>
</comment>
<dbReference type="InterPro" id="IPR000924">
    <property type="entry name" value="Glu/Gln-tRNA-synth"/>
</dbReference>
<protein>
    <submittedName>
        <fullName evidence="9">tRNA glutamyl-Q(34) synthetase GluQRS</fullName>
        <ecNumber evidence="9">6.1.1.-</ecNumber>
    </submittedName>
</protein>
<name>A0A5C6UUN1_9SPHN</name>
<dbReference type="PANTHER" id="PTHR43311:SF1">
    <property type="entry name" value="GLUTAMYL-Q TRNA(ASP) SYNTHETASE"/>
    <property type="match status" value="1"/>
</dbReference>
<dbReference type="InterPro" id="IPR014729">
    <property type="entry name" value="Rossmann-like_a/b/a_fold"/>
</dbReference>
<evidence type="ECO:0000256" key="2">
    <source>
        <dbReference type="ARBA" id="ARBA00022723"/>
    </source>
</evidence>
<dbReference type="AlphaFoldDB" id="A0A5C6UUN1"/>
<reference evidence="9 10" key="1">
    <citation type="submission" date="2019-08" db="EMBL/GenBank/DDBJ databases">
        <title>Sphingorhabdus soil sp. nov., isolated from arctic soil.</title>
        <authorList>
            <person name="Liu Y."/>
        </authorList>
    </citation>
    <scope>NUCLEOTIDE SEQUENCE [LARGE SCALE GENOMIC DNA]</scope>
    <source>
        <strain evidence="9 10">D-2Q-5-6</strain>
    </source>
</reference>
<keyword evidence="5 7" id="KW-0067">ATP-binding</keyword>
<gene>
    <name evidence="9" type="ORF">FSZ31_01895</name>
</gene>
<keyword evidence="2" id="KW-0479">Metal-binding</keyword>
<dbReference type="NCBIfam" id="NF004315">
    <property type="entry name" value="PRK05710.1-4"/>
    <property type="match status" value="1"/>
</dbReference>
<evidence type="ECO:0000259" key="8">
    <source>
        <dbReference type="Pfam" id="PF00749"/>
    </source>
</evidence>
<feature type="domain" description="Glutamyl/glutaminyl-tRNA synthetase class Ib catalytic" evidence="8">
    <location>
        <begin position="7"/>
        <end position="261"/>
    </location>
</feature>
<evidence type="ECO:0000256" key="6">
    <source>
        <dbReference type="ARBA" id="ARBA00023146"/>
    </source>
</evidence>
<dbReference type="PANTHER" id="PTHR43311">
    <property type="entry name" value="GLUTAMATE--TRNA LIGASE"/>
    <property type="match status" value="1"/>
</dbReference>
<dbReference type="Gene3D" id="3.40.50.620">
    <property type="entry name" value="HUPs"/>
    <property type="match status" value="1"/>
</dbReference>
<comment type="caution">
    <text evidence="9">The sequence shown here is derived from an EMBL/GenBank/DDBJ whole genome shotgun (WGS) entry which is preliminary data.</text>
</comment>
<dbReference type="Proteomes" id="UP000321129">
    <property type="component" value="Unassembled WGS sequence"/>
</dbReference>
<dbReference type="GO" id="GO:0005524">
    <property type="term" value="F:ATP binding"/>
    <property type="evidence" value="ECO:0007669"/>
    <property type="project" value="UniProtKB-KW"/>
</dbReference>
<keyword evidence="3 7" id="KW-0547">Nucleotide-binding</keyword>
<sequence length="294" mass="30861">MTPPGSIVTRFAPSPSGELHLGHAYAAIVAHDTARARPGGRFILRIDDIDPGRSRPEHVDAILADLAWLGLAWDGDPVFQSDRLDSYAAALDTLRSGGFAYPCFCTRADIAAEIAASDVAPHGPAASRYPGTCRAIPAAEAMARCAAEPHCWRLDTARAADSVGPLDWHEDGVGTIAADPLAAGDIVLARKDAPASYHLANVVDDAALGVTCVVRGSDLADATHVQRLLQALLGLPTPDYRHHALVVGSDGKRLAKRDHAAGLATLRQGGIDGARLATDLRAHRFPTGYSLANA</sequence>
<evidence type="ECO:0000256" key="7">
    <source>
        <dbReference type="RuleBase" id="RU363037"/>
    </source>
</evidence>
<dbReference type="InterPro" id="IPR001412">
    <property type="entry name" value="aa-tRNA-synth_I_CS"/>
</dbReference>
<evidence type="ECO:0000256" key="4">
    <source>
        <dbReference type="ARBA" id="ARBA00022833"/>
    </source>
</evidence>
<dbReference type="EMBL" id="VOPY01000001">
    <property type="protein sequence ID" value="TXC74395.1"/>
    <property type="molecule type" value="Genomic_DNA"/>
</dbReference>
<evidence type="ECO:0000256" key="1">
    <source>
        <dbReference type="ARBA" id="ARBA00022598"/>
    </source>
</evidence>
<dbReference type="OrthoDB" id="9807503at2"/>
<dbReference type="GO" id="GO:0005829">
    <property type="term" value="C:cytosol"/>
    <property type="evidence" value="ECO:0007669"/>
    <property type="project" value="TreeGrafter"/>
</dbReference>
<dbReference type="InterPro" id="IPR049940">
    <property type="entry name" value="GluQ/Sye"/>
</dbReference>
<organism evidence="9 10">
    <name type="scientific">Flavisphingopyxis soli</name>
    <dbReference type="NCBI Taxonomy" id="2601267"/>
    <lineage>
        <taxon>Bacteria</taxon>
        <taxon>Pseudomonadati</taxon>
        <taxon>Pseudomonadota</taxon>
        <taxon>Alphaproteobacteria</taxon>
        <taxon>Sphingomonadales</taxon>
        <taxon>Sphingopyxidaceae</taxon>
        <taxon>Flavisphingopyxis</taxon>
    </lineage>
</organism>
<proteinExistence type="inferred from homology"/>
<dbReference type="PRINTS" id="PR00987">
    <property type="entry name" value="TRNASYNTHGLU"/>
</dbReference>
<dbReference type="EC" id="6.1.1.-" evidence="9"/>
<evidence type="ECO:0000256" key="5">
    <source>
        <dbReference type="ARBA" id="ARBA00022840"/>
    </source>
</evidence>
<evidence type="ECO:0000256" key="3">
    <source>
        <dbReference type="ARBA" id="ARBA00022741"/>
    </source>
</evidence>
<keyword evidence="7" id="KW-0648">Protein biosynthesis</keyword>
<keyword evidence="4" id="KW-0862">Zinc</keyword>
<dbReference type="InterPro" id="IPR020058">
    <property type="entry name" value="Glu/Gln-tRNA-synth_Ib_cat-dom"/>
</dbReference>
<accession>A0A5C6UUN1</accession>
<evidence type="ECO:0000313" key="10">
    <source>
        <dbReference type="Proteomes" id="UP000321129"/>
    </source>
</evidence>
<keyword evidence="6 7" id="KW-0030">Aminoacyl-tRNA synthetase</keyword>
<dbReference type="SUPFAM" id="SSF52374">
    <property type="entry name" value="Nucleotidylyl transferase"/>
    <property type="match status" value="1"/>
</dbReference>
<dbReference type="PROSITE" id="PS00178">
    <property type="entry name" value="AA_TRNA_LIGASE_I"/>
    <property type="match status" value="1"/>
</dbReference>
<evidence type="ECO:0000313" key="9">
    <source>
        <dbReference type="EMBL" id="TXC74395.1"/>
    </source>
</evidence>
<dbReference type="GO" id="GO:0004818">
    <property type="term" value="F:glutamate-tRNA ligase activity"/>
    <property type="evidence" value="ECO:0007669"/>
    <property type="project" value="TreeGrafter"/>
</dbReference>
<dbReference type="GO" id="GO:0006424">
    <property type="term" value="P:glutamyl-tRNA aminoacylation"/>
    <property type="evidence" value="ECO:0007669"/>
    <property type="project" value="TreeGrafter"/>
</dbReference>
<dbReference type="Pfam" id="PF00749">
    <property type="entry name" value="tRNA-synt_1c"/>
    <property type="match status" value="1"/>
</dbReference>